<organism evidence="2 3">
    <name type="scientific">Bradyrhizobium erythrophlei</name>
    <dbReference type="NCBI Taxonomy" id="1437360"/>
    <lineage>
        <taxon>Bacteria</taxon>
        <taxon>Pseudomonadati</taxon>
        <taxon>Pseudomonadota</taxon>
        <taxon>Alphaproteobacteria</taxon>
        <taxon>Hyphomicrobiales</taxon>
        <taxon>Nitrobacteraceae</taxon>
        <taxon>Bradyrhizobium</taxon>
    </lineage>
</organism>
<dbReference type="Proteomes" id="UP000198992">
    <property type="component" value="Unassembled WGS sequence"/>
</dbReference>
<dbReference type="Pfam" id="PF12244">
    <property type="entry name" value="DUF3606"/>
    <property type="match status" value="1"/>
</dbReference>
<sequence length="74" mass="8157">MAKKAKKQTSRGRKQDRGRVAGGQDYEVRYEARKTGKSAASVKKAVKKVGNSRARVERRLGPAMKKSLGKIPSK</sequence>
<evidence type="ECO:0000313" key="3">
    <source>
        <dbReference type="Proteomes" id="UP000198992"/>
    </source>
</evidence>
<dbReference type="OrthoDB" id="7908013at2"/>
<dbReference type="EMBL" id="FNTH01000001">
    <property type="protein sequence ID" value="SED10852.1"/>
    <property type="molecule type" value="Genomic_DNA"/>
</dbReference>
<protein>
    <recommendedName>
        <fullName evidence="4">DUF3606 domain-containing protein</fullName>
    </recommendedName>
</protein>
<evidence type="ECO:0008006" key="4">
    <source>
        <dbReference type="Google" id="ProtNLM"/>
    </source>
</evidence>
<dbReference type="AlphaFoldDB" id="A0A1H4XYM3"/>
<accession>A0A1H4XYM3</accession>
<gene>
    <name evidence="2" type="ORF">SAMN05444164_3717</name>
</gene>
<feature type="compositionally biased region" description="Basic residues" evidence="1">
    <location>
        <begin position="1"/>
        <end position="12"/>
    </location>
</feature>
<dbReference type="InterPro" id="IPR022037">
    <property type="entry name" value="DUF3606"/>
</dbReference>
<evidence type="ECO:0000256" key="1">
    <source>
        <dbReference type="SAM" id="MobiDB-lite"/>
    </source>
</evidence>
<name>A0A1H4XYM3_9BRAD</name>
<dbReference type="RefSeq" id="WP_092117575.1">
    <property type="nucleotide sequence ID" value="NZ_FNTH01000001.1"/>
</dbReference>
<feature type="region of interest" description="Disordered" evidence="1">
    <location>
        <begin position="1"/>
        <end position="74"/>
    </location>
</feature>
<evidence type="ECO:0000313" key="2">
    <source>
        <dbReference type="EMBL" id="SED10852.1"/>
    </source>
</evidence>
<proteinExistence type="predicted"/>
<reference evidence="2 3" key="1">
    <citation type="submission" date="2016-10" db="EMBL/GenBank/DDBJ databases">
        <authorList>
            <person name="de Groot N.N."/>
        </authorList>
    </citation>
    <scope>NUCLEOTIDE SEQUENCE [LARGE SCALE GENOMIC DNA]</scope>
    <source>
        <strain evidence="2 3">MT12</strain>
    </source>
</reference>